<keyword evidence="2" id="KW-1185">Reference proteome</keyword>
<evidence type="ECO:0000313" key="1">
    <source>
        <dbReference type="EMBL" id="CAI2377889.1"/>
    </source>
</evidence>
<evidence type="ECO:0000313" key="2">
    <source>
        <dbReference type="Proteomes" id="UP001295684"/>
    </source>
</evidence>
<name>A0AAD1XSC7_EUPCR</name>
<reference evidence="1" key="1">
    <citation type="submission" date="2023-07" db="EMBL/GenBank/DDBJ databases">
        <authorList>
            <consortium name="AG Swart"/>
            <person name="Singh M."/>
            <person name="Singh A."/>
            <person name="Seah K."/>
            <person name="Emmerich C."/>
        </authorList>
    </citation>
    <scope>NUCLEOTIDE SEQUENCE</scope>
    <source>
        <strain evidence="1">DP1</strain>
    </source>
</reference>
<gene>
    <name evidence="1" type="ORF">ECRASSUSDP1_LOCUS19280</name>
</gene>
<dbReference type="AlphaFoldDB" id="A0AAD1XSC7"/>
<sequence length="93" mass="11284">MRRLQYQPSILRLIPTRICPLLHLIFPPREFRRISERKEINLIVKAYCKSEILLESPLRIFFVADLIRYILIKTSSKEYIKNLLHKVIMQRTF</sequence>
<organism evidence="1 2">
    <name type="scientific">Euplotes crassus</name>
    <dbReference type="NCBI Taxonomy" id="5936"/>
    <lineage>
        <taxon>Eukaryota</taxon>
        <taxon>Sar</taxon>
        <taxon>Alveolata</taxon>
        <taxon>Ciliophora</taxon>
        <taxon>Intramacronucleata</taxon>
        <taxon>Spirotrichea</taxon>
        <taxon>Hypotrichia</taxon>
        <taxon>Euplotida</taxon>
        <taxon>Euplotidae</taxon>
        <taxon>Moneuplotes</taxon>
    </lineage>
</organism>
<dbReference type="EMBL" id="CAMPGE010019565">
    <property type="protein sequence ID" value="CAI2377889.1"/>
    <property type="molecule type" value="Genomic_DNA"/>
</dbReference>
<comment type="caution">
    <text evidence="1">The sequence shown here is derived from an EMBL/GenBank/DDBJ whole genome shotgun (WGS) entry which is preliminary data.</text>
</comment>
<protein>
    <submittedName>
        <fullName evidence="1">Uncharacterized protein</fullName>
    </submittedName>
</protein>
<accession>A0AAD1XSC7</accession>
<dbReference type="Proteomes" id="UP001295684">
    <property type="component" value="Unassembled WGS sequence"/>
</dbReference>
<proteinExistence type="predicted"/>